<reference evidence="2" key="1">
    <citation type="submission" date="2016-11" db="EMBL/GenBank/DDBJ databases">
        <authorList>
            <person name="Varghese N."/>
            <person name="Submissions S."/>
        </authorList>
    </citation>
    <scope>NUCLEOTIDE SEQUENCE [LARGE SCALE GENOMIC DNA]</scope>
    <source>
        <strain evidence="2">DSM 17539</strain>
    </source>
</reference>
<keyword evidence="2" id="KW-1185">Reference proteome</keyword>
<dbReference type="EMBL" id="FQUX01000001">
    <property type="protein sequence ID" value="SHE75815.1"/>
    <property type="molecule type" value="Genomic_DNA"/>
</dbReference>
<organism evidence="1 2">
    <name type="scientific">Arenibacter palladensis</name>
    <dbReference type="NCBI Taxonomy" id="237373"/>
    <lineage>
        <taxon>Bacteria</taxon>
        <taxon>Pseudomonadati</taxon>
        <taxon>Bacteroidota</taxon>
        <taxon>Flavobacteriia</taxon>
        <taxon>Flavobacteriales</taxon>
        <taxon>Flavobacteriaceae</taxon>
        <taxon>Arenibacter</taxon>
    </lineage>
</organism>
<protein>
    <submittedName>
        <fullName evidence="1">Uncharacterized protein</fullName>
    </submittedName>
</protein>
<evidence type="ECO:0000313" key="1">
    <source>
        <dbReference type="EMBL" id="SHE75815.1"/>
    </source>
</evidence>
<gene>
    <name evidence="1" type="ORF">SAMN03080594_1011194</name>
</gene>
<accession>A0A1M4W3T0</accession>
<evidence type="ECO:0000313" key="2">
    <source>
        <dbReference type="Proteomes" id="UP000184406"/>
    </source>
</evidence>
<proteinExistence type="predicted"/>
<name>A0A1M4W3T0_9FLAO</name>
<sequence length="56" mass="6408">MHPWSPSINSSNYMTNQGNGPIKYVNGSQCFYGINFWNVAKKNSLLNMKGIWENLI</sequence>
<dbReference type="AlphaFoldDB" id="A0A1M4W3T0"/>
<dbReference type="Proteomes" id="UP000184406">
    <property type="component" value="Unassembled WGS sequence"/>
</dbReference>